<feature type="transmembrane region" description="Helical" evidence="6">
    <location>
        <begin position="245"/>
        <end position="270"/>
    </location>
</feature>
<evidence type="ECO:0000256" key="6">
    <source>
        <dbReference type="SAM" id="Phobius"/>
    </source>
</evidence>
<comment type="subcellular location">
    <subcellularLocation>
        <location evidence="1">Cell membrane</location>
        <topology evidence="1">Multi-pass membrane protein</topology>
    </subcellularLocation>
</comment>
<protein>
    <submittedName>
        <fullName evidence="7">YihY/virulence factor BrkB family protein</fullName>
    </submittedName>
</protein>
<keyword evidence="3 6" id="KW-0812">Transmembrane</keyword>
<evidence type="ECO:0000256" key="5">
    <source>
        <dbReference type="ARBA" id="ARBA00023136"/>
    </source>
</evidence>
<evidence type="ECO:0000256" key="1">
    <source>
        <dbReference type="ARBA" id="ARBA00004651"/>
    </source>
</evidence>
<dbReference type="RefSeq" id="WP_166290841.1">
    <property type="nucleotide sequence ID" value="NZ_CP049863.1"/>
</dbReference>
<feature type="transmembrane region" description="Helical" evidence="6">
    <location>
        <begin position="122"/>
        <end position="142"/>
    </location>
</feature>
<evidence type="ECO:0000256" key="4">
    <source>
        <dbReference type="ARBA" id="ARBA00022989"/>
    </source>
</evidence>
<feature type="transmembrane region" description="Helical" evidence="6">
    <location>
        <begin position="210"/>
        <end position="233"/>
    </location>
</feature>
<dbReference type="InterPro" id="IPR017039">
    <property type="entry name" value="Virul_fac_BrkB"/>
</dbReference>
<dbReference type="PANTHER" id="PTHR30213:SF1">
    <property type="entry name" value="INNER MEMBRANE PROTEIN YHJD"/>
    <property type="match status" value="1"/>
</dbReference>
<evidence type="ECO:0000313" key="7">
    <source>
        <dbReference type="EMBL" id="QIK63114.1"/>
    </source>
</evidence>
<organism evidence="7 8">
    <name type="scientific">Leucobacter viscericola</name>
    <dbReference type="NCBI Taxonomy" id="2714935"/>
    <lineage>
        <taxon>Bacteria</taxon>
        <taxon>Bacillati</taxon>
        <taxon>Actinomycetota</taxon>
        <taxon>Actinomycetes</taxon>
        <taxon>Micrococcales</taxon>
        <taxon>Microbacteriaceae</taxon>
        <taxon>Leucobacter</taxon>
    </lineage>
</organism>
<accession>A0A6G7XEU3</accession>
<gene>
    <name evidence="7" type="ORF">G7068_07800</name>
</gene>
<keyword evidence="4 6" id="KW-1133">Transmembrane helix</keyword>
<evidence type="ECO:0000256" key="3">
    <source>
        <dbReference type="ARBA" id="ARBA00022692"/>
    </source>
</evidence>
<evidence type="ECO:0000313" key="8">
    <source>
        <dbReference type="Proteomes" id="UP000502677"/>
    </source>
</evidence>
<dbReference type="Pfam" id="PF03631">
    <property type="entry name" value="Virul_fac_BrkB"/>
    <property type="match status" value="1"/>
</dbReference>
<sequence length="327" mass="35190">MTTPRVSKHRSGEETGASRVSEVVERGKGFWERAQLTRPYRAFSHFTDVGGNVLTGGMSYQALFAVFAALWVGFGVLGIVLGGNPELLDSLVTQINLLVPGLVAQNGEPGAISLDVLLKNRVLDWTSLVAGLTLVWVAMNWFTGTRRSIRLIFGLEVKQYRNALLLKARDLVLALAFFVALLVSAALTVLSSNVVNGFLSWLGADPDGWFFGGLGTLLRYGAMYAVDVIVLIAMHRFLAEVRVPFWPLLRGCLLGGAALLVLKIVGAAALGGASSNPVLATFAVFIGLLLWFNFICRTLLLTAAWIAVGQNPEFGLPPEDAGVVFDV</sequence>
<dbReference type="AlphaFoldDB" id="A0A6G7XEU3"/>
<keyword evidence="8" id="KW-1185">Reference proteome</keyword>
<dbReference type="KEGG" id="lvi:G7068_07800"/>
<feature type="transmembrane region" description="Helical" evidence="6">
    <location>
        <begin position="282"/>
        <end position="308"/>
    </location>
</feature>
<reference evidence="7 8" key="1">
    <citation type="submission" date="2020-03" db="EMBL/GenBank/DDBJ databases">
        <title>Leucobacter sp. nov., isolated from beetles.</title>
        <authorList>
            <person name="Hyun D.-W."/>
            <person name="Bae J.-W."/>
        </authorList>
    </citation>
    <scope>NUCLEOTIDE SEQUENCE [LARGE SCALE GENOMIC DNA]</scope>
    <source>
        <strain evidence="7 8">HDW9C</strain>
    </source>
</reference>
<dbReference type="Proteomes" id="UP000502677">
    <property type="component" value="Chromosome"/>
</dbReference>
<dbReference type="EMBL" id="CP049863">
    <property type="protein sequence ID" value="QIK63114.1"/>
    <property type="molecule type" value="Genomic_DNA"/>
</dbReference>
<keyword evidence="5 6" id="KW-0472">Membrane</keyword>
<proteinExistence type="predicted"/>
<name>A0A6G7XEU3_9MICO</name>
<evidence type="ECO:0000256" key="2">
    <source>
        <dbReference type="ARBA" id="ARBA00022475"/>
    </source>
</evidence>
<keyword evidence="2" id="KW-1003">Cell membrane</keyword>
<feature type="transmembrane region" description="Helical" evidence="6">
    <location>
        <begin position="171"/>
        <end position="190"/>
    </location>
</feature>
<feature type="transmembrane region" description="Helical" evidence="6">
    <location>
        <begin position="62"/>
        <end position="81"/>
    </location>
</feature>
<dbReference type="PANTHER" id="PTHR30213">
    <property type="entry name" value="INNER MEMBRANE PROTEIN YHJD"/>
    <property type="match status" value="1"/>
</dbReference>
<dbReference type="GO" id="GO:0005886">
    <property type="term" value="C:plasma membrane"/>
    <property type="evidence" value="ECO:0007669"/>
    <property type="project" value="UniProtKB-SubCell"/>
</dbReference>